<accession>A0A1V6PQA3</accession>
<evidence type="ECO:0000313" key="2">
    <source>
        <dbReference type="EMBL" id="OQD78872.1"/>
    </source>
</evidence>
<sequence length="771" mass="85133">MEGPSPIRWGAYREGARSQLRRFHSLKREGPALIQAYQDVLDKDETFTQFFSDDRLQSYELESKLRKLLGIRPPLVDEPESPNNQNDASLSWATIIRDGKFEERDDGFFQCRMQGRLIKIDEAMHRTIMVNRCLNPPDKDPWVSAADVKKEYEVNLSIEADVLDELRVQTKYVERLKRLHQSLKKRRYRLQGDQGPAALSSKRSRTPHTLRSKNSSPIDSSLKLSVVSHTAGDSQPESRMSISTEPPGGLMKPTASIETTDARGHSASPSSSDVSTGEDIPFSRDQNSLKRKNLSSDYEETLDEDWPTQHQTPVPRDTSTPLISASKRNKSAAAEEGNKMIDSVGAAAKSRTSVPSNTSTPLASVPRSSEQSAPENSHTIFDGASERNDFPIRWLSEAPSALYSEAPSPLYPDNDEMEIDKQTQSPKPMAPTQRAKQPTPKHETPRKSKRALNGAASSLRQEYENAGQLIDLTSSPASNPASVQEAMQLGLEMAGWQGDFTPVDLRPKAASTKTKTKSRVKEQKKGTRVRNNFTQEECDHAPAWLKPRLAAGISPAQLEQDYEARFGVLHRYNTLKHWLERQEAKSGTILSKIVPTPEPPSDRVMPPMAVPSFRPINPPPYVSPYPHPLSTEPTQASLLTENMPSSAMPPSAKLPTPKPAQESSLTKTMPSSVAHSTLSPAQSSLLTGHIPQSAGKPTQMAAQSSSSTEIMPSSAAHTKRLSAQNSSLMGNMPQSPERSTSMPTQRSSSTENRPFPFQRSTPMPNGLPKTE</sequence>
<dbReference type="Proteomes" id="UP000191672">
    <property type="component" value="Unassembled WGS sequence"/>
</dbReference>
<reference evidence="3" key="1">
    <citation type="journal article" date="2017" name="Nat. Microbiol.">
        <title>Global analysis of biosynthetic gene clusters reveals vast potential of secondary metabolite production in Penicillium species.</title>
        <authorList>
            <person name="Nielsen J.C."/>
            <person name="Grijseels S."/>
            <person name="Prigent S."/>
            <person name="Ji B."/>
            <person name="Dainat J."/>
            <person name="Nielsen K.F."/>
            <person name="Frisvad J.C."/>
            <person name="Workman M."/>
            <person name="Nielsen J."/>
        </authorList>
    </citation>
    <scope>NUCLEOTIDE SEQUENCE [LARGE SCALE GENOMIC DNA]</scope>
    <source>
        <strain evidence="3">IBT 31811</strain>
    </source>
</reference>
<evidence type="ECO:0000313" key="3">
    <source>
        <dbReference type="Proteomes" id="UP000191672"/>
    </source>
</evidence>
<feature type="compositionally biased region" description="Polar residues" evidence="1">
    <location>
        <begin position="212"/>
        <end position="244"/>
    </location>
</feature>
<gene>
    <name evidence="2" type="ORF">PENANT_c074G11566</name>
</gene>
<feature type="compositionally biased region" description="Basic residues" evidence="1">
    <location>
        <begin position="202"/>
        <end position="211"/>
    </location>
</feature>
<feature type="compositionally biased region" description="Polar residues" evidence="1">
    <location>
        <begin position="350"/>
        <end position="379"/>
    </location>
</feature>
<feature type="compositionally biased region" description="Acidic residues" evidence="1">
    <location>
        <begin position="297"/>
        <end position="306"/>
    </location>
</feature>
<feature type="region of interest" description="Disordered" evidence="1">
    <location>
        <begin position="187"/>
        <end position="384"/>
    </location>
</feature>
<protein>
    <submittedName>
        <fullName evidence="2">Uncharacterized protein</fullName>
    </submittedName>
</protein>
<evidence type="ECO:0000256" key="1">
    <source>
        <dbReference type="SAM" id="MobiDB-lite"/>
    </source>
</evidence>
<feature type="compositionally biased region" description="Polar residues" evidence="1">
    <location>
        <begin position="661"/>
        <end position="686"/>
    </location>
</feature>
<dbReference type="AlphaFoldDB" id="A0A1V6PQA3"/>
<feature type="region of interest" description="Disordered" evidence="1">
    <location>
        <begin position="509"/>
        <end position="528"/>
    </location>
</feature>
<proteinExistence type="predicted"/>
<organism evidence="2 3">
    <name type="scientific">Penicillium antarcticum</name>
    <dbReference type="NCBI Taxonomy" id="416450"/>
    <lineage>
        <taxon>Eukaryota</taxon>
        <taxon>Fungi</taxon>
        <taxon>Dikarya</taxon>
        <taxon>Ascomycota</taxon>
        <taxon>Pezizomycotina</taxon>
        <taxon>Eurotiomycetes</taxon>
        <taxon>Eurotiomycetidae</taxon>
        <taxon>Eurotiales</taxon>
        <taxon>Aspergillaceae</taxon>
        <taxon>Penicillium</taxon>
    </lineage>
</organism>
<feature type="compositionally biased region" description="Polar residues" evidence="1">
    <location>
        <begin position="308"/>
        <end position="323"/>
    </location>
</feature>
<name>A0A1V6PQA3_9EURO</name>
<comment type="caution">
    <text evidence="2">The sequence shown here is derived from an EMBL/GenBank/DDBJ whole genome shotgun (WGS) entry which is preliminary data.</text>
</comment>
<dbReference type="EMBL" id="MDYN01000074">
    <property type="protein sequence ID" value="OQD78872.1"/>
    <property type="molecule type" value="Genomic_DNA"/>
</dbReference>
<keyword evidence="3" id="KW-1185">Reference proteome</keyword>
<feature type="compositionally biased region" description="Polar residues" evidence="1">
    <location>
        <begin position="700"/>
        <end position="711"/>
    </location>
</feature>
<feature type="region of interest" description="Disordered" evidence="1">
    <location>
        <begin position="641"/>
        <end position="771"/>
    </location>
</feature>
<feature type="region of interest" description="Disordered" evidence="1">
    <location>
        <begin position="405"/>
        <end position="456"/>
    </location>
</feature>
<feature type="compositionally biased region" description="Polar residues" evidence="1">
    <location>
        <begin position="721"/>
        <end position="763"/>
    </location>
</feature>